<organism evidence="2 3">
    <name type="scientific">Pleurodeles waltl</name>
    <name type="common">Iberian ribbed newt</name>
    <dbReference type="NCBI Taxonomy" id="8319"/>
    <lineage>
        <taxon>Eukaryota</taxon>
        <taxon>Metazoa</taxon>
        <taxon>Chordata</taxon>
        <taxon>Craniata</taxon>
        <taxon>Vertebrata</taxon>
        <taxon>Euteleostomi</taxon>
        <taxon>Amphibia</taxon>
        <taxon>Batrachia</taxon>
        <taxon>Caudata</taxon>
        <taxon>Salamandroidea</taxon>
        <taxon>Salamandridae</taxon>
        <taxon>Pleurodelinae</taxon>
        <taxon>Pleurodeles</taxon>
    </lineage>
</organism>
<feature type="region of interest" description="Disordered" evidence="1">
    <location>
        <begin position="20"/>
        <end position="56"/>
    </location>
</feature>
<gene>
    <name evidence="2" type="ORF">NDU88_007490</name>
</gene>
<evidence type="ECO:0000313" key="3">
    <source>
        <dbReference type="Proteomes" id="UP001066276"/>
    </source>
</evidence>
<keyword evidence="3" id="KW-1185">Reference proteome</keyword>
<evidence type="ECO:0000313" key="2">
    <source>
        <dbReference type="EMBL" id="KAJ1154747.1"/>
    </source>
</evidence>
<dbReference type="Proteomes" id="UP001066276">
    <property type="component" value="Chromosome 5"/>
</dbReference>
<reference evidence="2" key="1">
    <citation type="journal article" date="2022" name="bioRxiv">
        <title>Sequencing and chromosome-scale assembly of the giantPleurodeles waltlgenome.</title>
        <authorList>
            <person name="Brown T."/>
            <person name="Elewa A."/>
            <person name="Iarovenko S."/>
            <person name="Subramanian E."/>
            <person name="Araus A.J."/>
            <person name="Petzold A."/>
            <person name="Susuki M."/>
            <person name="Suzuki K.-i.T."/>
            <person name="Hayashi T."/>
            <person name="Toyoda A."/>
            <person name="Oliveira C."/>
            <person name="Osipova E."/>
            <person name="Leigh N.D."/>
            <person name="Simon A."/>
            <person name="Yun M.H."/>
        </authorList>
    </citation>
    <scope>NUCLEOTIDE SEQUENCE</scope>
    <source>
        <strain evidence="2">20211129_DDA</strain>
        <tissue evidence="2">Liver</tissue>
    </source>
</reference>
<protein>
    <recommendedName>
        <fullName evidence="4">Reverse transcriptase</fullName>
    </recommendedName>
</protein>
<accession>A0AAV7RSK1</accession>
<feature type="compositionally biased region" description="Basic residues" evidence="1">
    <location>
        <begin position="36"/>
        <end position="45"/>
    </location>
</feature>
<sequence>MCFTYPEDAWTWLHAKGLARSQEGTDEGEEWLISTSRKRSRKRSKGQPTEKQAAEERARVLKETPLLTQNSFEALRATPEDSLETDAASTDSTITDVLKGREHPFLFAIRKCILRVGSDSQNAFLHTGEAFAPRKQRFSPFASRKTLLHLALNDLSTNSRAVEWDAHKAVIRGHCISTTWGVRHTLHVEISKLEKELRAVEIAVARSETPYRALKEARTKYNEADTRLRRYDRNYHLMRLQTEGDRSGRLLVWLLREDWQQSPIGAIRAGASTMATTQDEINETFREYYANLYTKCTSCTIQELESFLAGSSLSQLSQADRETLEASLTMGKLDLALAQMPRNKAPGTDGLPIEYYTTYSARLKPHLLKVFEEAWANKILPPTQ</sequence>
<dbReference type="AlphaFoldDB" id="A0AAV7RSK1"/>
<evidence type="ECO:0008006" key="4">
    <source>
        <dbReference type="Google" id="ProtNLM"/>
    </source>
</evidence>
<dbReference type="PANTHER" id="PTHR19446">
    <property type="entry name" value="REVERSE TRANSCRIPTASES"/>
    <property type="match status" value="1"/>
</dbReference>
<proteinExistence type="predicted"/>
<name>A0AAV7RSK1_PLEWA</name>
<evidence type="ECO:0000256" key="1">
    <source>
        <dbReference type="SAM" id="MobiDB-lite"/>
    </source>
</evidence>
<comment type="caution">
    <text evidence="2">The sequence shown here is derived from an EMBL/GenBank/DDBJ whole genome shotgun (WGS) entry which is preliminary data.</text>
</comment>
<dbReference type="EMBL" id="JANPWB010000009">
    <property type="protein sequence ID" value="KAJ1154747.1"/>
    <property type="molecule type" value="Genomic_DNA"/>
</dbReference>